<evidence type="ECO:0000313" key="3">
    <source>
        <dbReference type="Proteomes" id="UP000515511"/>
    </source>
</evidence>
<accession>A0A7G6Y7U5</accession>
<proteinExistence type="predicted"/>
<feature type="domain" description="HTH marR-type" evidence="1">
    <location>
        <begin position="13"/>
        <end position="144"/>
    </location>
</feature>
<sequence>MTPPTAPDPRDPIARVQRELLTVGRRGTARVRREDEALSVVDRSLLTFIQDNPGCRAIDIATHFQLNRSTVSRQLAGLLEHGYVAADEEASGGSRGIALRLTPAGSRAFDQSTRTVLDSVARRLEGWSEADLEAFARMLERYNAAPDE</sequence>
<protein>
    <submittedName>
        <fullName evidence="2">Winged helix-turn-helix transcriptional regulator</fullName>
    </submittedName>
</protein>
<dbReference type="Gene3D" id="1.10.10.10">
    <property type="entry name" value="Winged helix-like DNA-binding domain superfamily/Winged helix DNA-binding domain"/>
    <property type="match status" value="1"/>
</dbReference>
<dbReference type="InterPro" id="IPR039422">
    <property type="entry name" value="MarR/SlyA-like"/>
</dbReference>
<dbReference type="GO" id="GO:0006950">
    <property type="term" value="P:response to stress"/>
    <property type="evidence" value="ECO:0007669"/>
    <property type="project" value="TreeGrafter"/>
</dbReference>
<dbReference type="EMBL" id="CP043641">
    <property type="protein sequence ID" value="QNE34560.1"/>
    <property type="molecule type" value="Genomic_DNA"/>
</dbReference>
<dbReference type="SUPFAM" id="SSF46785">
    <property type="entry name" value="Winged helix' DNA-binding domain"/>
    <property type="match status" value="1"/>
</dbReference>
<name>A0A7G6Y7U5_9MICO</name>
<dbReference type="InterPro" id="IPR000835">
    <property type="entry name" value="HTH_MarR-typ"/>
</dbReference>
<dbReference type="KEGG" id="lse:F1C12_05090"/>
<dbReference type="PANTHER" id="PTHR33164:SF57">
    <property type="entry name" value="MARR-FAMILY TRANSCRIPTIONAL REGULATOR"/>
    <property type="match status" value="1"/>
</dbReference>
<dbReference type="Pfam" id="PF12802">
    <property type="entry name" value="MarR_2"/>
    <property type="match status" value="1"/>
</dbReference>
<evidence type="ECO:0000259" key="1">
    <source>
        <dbReference type="PROSITE" id="PS50995"/>
    </source>
</evidence>
<dbReference type="GO" id="GO:0003700">
    <property type="term" value="F:DNA-binding transcription factor activity"/>
    <property type="evidence" value="ECO:0007669"/>
    <property type="project" value="InterPro"/>
</dbReference>
<dbReference type="PROSITE" id="PS50995">
    <property type="entry name" value="HTH_MARR_2"/>
    <property type="match status" value="1"/>
</dbReference>
<dbReference type="InterPro" id="IPR036390">
    <property type="entry name" value="WH_DNA-bd_sf"/>
</dbReference>
<dbReference type="SMART" id="SM00347">
    <property type="entry name" value="HTH_MARR"/>
    <property type="match status" value="1"/>
</dbReference>
<dbReference type="Proteomes" id="UP000515511">
    <property type="component" value="Chromosome"/>
</dbReference>
<dbReference type="AlphaFoldDB" id="A0A7G6Y7U5"/>
<dbReference type="InterPro" id="IPR036388">
    <property type="entry name" value="WH-like_DNA-bd_sf"/>
</dbReference>
<evidence type="ECO:0000313" key="2">
    <source>
        <dbReference type="EMBL" id="QNE34560.1"/>
    </source>
</evidence>
<gene>
    <name evidence="2" type="ORF">F1C12_05090</name>
</gene>
<dbReference type="PANTHER" id="PTHR33164">
    <property type="entry name" value="TRANSCRIPTIONAL REGULATOR, MARR FAMILY"/>
    <property type="match status" value="1"/>
</dbReference>
<dbReference type="RefSeq" id="WP_185277730.1">
    <property type="nucleotide sequence ID" value="NZ_CP043641.1"/>
</dbReference>
<organism evidence="2 3">
    <name type="scientific">Leifsonia shinshuensis</name>
    <dbReference type="NCBI Taxonomy" id="150026"/>
    <lineage>
        <taxon>Bacteria</taxon>
        <taxon>Bacillati</taxon>
        <taxon>Actinomycetota</taxon>
        <taxon>Actinomycetes</taxon>
        <taxon>Micrococcales</taxon>
        <taxon>Microbacteriaceae</taxon>
        <taxon>Leifsonia</taxon>
    </lineage>
</organism>
<reference evidence="3" key="1">
    <citation type="submission" date="2019-09" db="EMBL/GenBank/DDBJ databases">
        <title>Antimicrobial potential of Antarctic Bacteria.</title>
        <authorList>
            <person name="Benaud N."/>
            <person name="Edwards R.J."/>
            <person name="Ferrari B.C."/>
        </authorList>
    </citation>
    <scope>NUCLEOTIDE SEQUENCE [LARGE SCALE GENOMIC DNA]</scope>
    <source>
        <strain evidence="3">INR9</strain>
    </source>
</reference>